<dbReference type="AlphaFoldDB" id="A0AA96LF83"/>
<dbReference type="GO" id="GO:0016787">
    <property type="term" value="F:hydrolase activity"/>
    <property type="evidence" value="ECO:0007669"/>
    <property type="project" value="UniProtKB-KW"/>
</dbReference>
<organism evidence="3 4">
    <name type="scientific">Paenibacillus aurantius</name>
    <dbReference type="NCBI Taxonomy" id="2918900"/>
    <lineage>
        <taxon>Bacteria</taxon>
        <taxon>Bacillati</taxon>
        <taxon>Bacillota</taxon>
        <taxon>Bacilli</taxon>
        <taxon>Bacillales</taxon>
        <taxon>Paenibacillaceae</taxon>
        <taxon>Paenibacillus</taxon>
    </lineage>
</organism>
<dbReference type="InterPro" id="IPR029058">
    <property type="entry name" value="AB_hydrolase_fold"/>
</dbReference>
<evidence type="ECO:0000256" key="1">
    <source>
        <dbReference type="ARBA" id="ARBA00022801"/>
    </source>
</evidence>
<dbReference type="PANTHER" id="PTHR43798:SF31">
    <property type="entry name" value="AB HYDROLASE SUPERFAMILY PROTEIN YCLE"/>
    <property type="match status" value="1"/>
</dbReference>
<dbReference type="PANTHER" id="PTHR43798">
    <property type="entry name" value="MONOACYLGLYCEROL LIPASE"/>
    <property type="match status" value="1"/>
</dbReference>
<evidence type="ECO:0000259" key="2">
    <source>
        <dbReference type="Pfam" id="PF00561"/>
    </source>
</evidence>
<dbReference type="EMBL" id="CP130318">
    <property type="protein sequence ID" value="WNQ12113.1"/>
    <property type="molecule type" value="Genomic_DNA"/>
</dbReference>
<reference evidence="3 4" key="1">
    <citation type="submission" date="2022-02" db="EMBL/GenBank/DDBJ databases">
        <title>Paenibacillus sp. MBLB1776 Whole Genome Shotgun Sequencing.</title>
        <authorList>
            <person name="Hwang C.Y."/>
            <person name="Cho E.-S."/>
            <person name="Seo M.-J."/>
        </authorList>
    </citation>
    <scope>NUCLEOTIDE SEQUENCE [LARGE SCALE GENOMIC DNA]</scope>
    <source>
        <strain evidence="3 4">MBLB1776</strain>
    </source>
</reference>
<proteinExistence type="predicted"/>
<gene>
    <name evidence="3" type="ORF">MJA45_03360</name>
</gene>
<dbReference type="InterPro" id="IPR000073">
    <property type="entry name" value="AB_hydrolase_1"/>
</dbReference>
<evidence type="ECO:0000313" key="3">
    <source>
        <dbReference type="EMBL" id="WNQ12113.1"/>
    </source>
</evidence>
<dbReference type="Pfam" id="PF00561">
    <property type="entry name" value="Abhydrolase_1"/>
    <property type="match status" value="1"/>
</dbReference>
<dbReference type="PRINTS" id="PR00111">
    <property type="entry name" value="ABHYDROLASE"/>
</dbReference>
<dbReference type="RefSeq" id="WP_315605890.1">
    <property type="nucleotide sequence ID" value="NZ_CP130318.1"/>
</dbReference>
<dbReference type="KEGG" id="paun:MJA45_03360"/>
<keyword evidence="1 3" id="KW-0378">Hydrolase</keyword>
<sequence length="249" mass="28343">MPYQSFGDLDMYYEQMGSGDPVIFLHSGYSRGILAFASQMLDFQREYMCYFPDFRGHGRTRSNSLEWSTPQHAEDVLSFMDHLGLSRVHLIGYGMGGGVALHLAVHHPERVASLTSIGQCGFVSSKGSEEYEPEWLEQNGRTDFIQSMMERHAEAHQGNWQEFLKQKIKDWRSYPRLSDDQLRGITCPALFIAGEHDDLTPEEDLKRATALIPNSGYVLVQGCGHRPHMIRDNPVFVNDTILNFLKTNP</sequence>
<dbReference type="InterPro" id="IPR050266">
    <property type="entry name" value="AB_hydrolase_sf"/>
</dbReference>
<feature type="domain" description="AB hydrolase-1" evidence="2">
    <location>
        <begin position="21"/>
        <end position="123"/>
    </location>
</feature>
<accession>A0AA96LF83</accession>
<dbReference type="Gene3D" id="3.40.50.1820">
    <property type="entry name" value="alpha/beta hydrolase"/>
    <property type="match status" value="1"/>
</dbReference>
<keyword evidence="4" id="KW-1185">Reference proteome</keyword>
<dbReference type="GO" id="GO:0016020">
    <property type="term" value="C:membrane"/>
    <property type="evidence" value="ECO:0007669"/>
    <property type="project" value="TreeGrafter"/>
</dbReference>
<dbReference type="SUPFAM" id="SSF53474">
    <property type="entry name" value="alpha/beta-Hydrolases"/>
    <property type="match status" value="1"/>
</dbReference>
<protein>
    <submittedName>
        <fullName evidence="3">Alpha/beta hydrolase</fullName>
    </submittedName>
</protein>
<name>A0AA96LF83_9BACL</name>
<evidence type="ECO:0000313" key="4">
    <source>
        <dbReference type="Proteomes" id="UP001305702"/>
    </source>
</evidence>
<dbReference type="Proteomes" id="UP001305702">
    <property type="component" value="Chromosome"/>
</dbReference>